<dbReference type="OMA" id="EMALYIG"/>
<protein>
    <recommendedName>
        <fullName evidence="2">3-hydroxyisobutyryl-CoA hydrolase</fullName>
        <ecNumber evidence="2">3.1.2.4</ecNumber>
    </recommendedName>
</protein>
<dbReference type="EC" id="3.1.2.4" evidence="2"/>
<dbReference type="OrthoDB" id="1737613at2759"/>
<gene>
    <name evidence="5" type="ORF">RO3G_09788</name>
</gene>
<organism evidence="5 6">
    <name type="scientific">Rhizopus delemar (strain RA 99-880 / ATCC MYA-4621 / FGSC 9543 / NRRL 43880)</name>
    <name type="common">Mucormycosis agent</name>
    <name type="synonym">Rhizopus arrhizus var. delemar</name>
    <dbReference type="NCBI Taxonomy" id="246409"/>
    <lineage>
        <taxon>Eukaryota</taxon>
        <taxon>Fungi</taxon>
        <taxon>Fungi incertae sedis</taxon>
        <taxon>Mucoromycota</taxon>
        <taxon>Mucoromycotina</taxon>
        <taxon>Mucoromycetes</taxon>
        <taxon>Mucorales</taxon>
        <taxon>Mucorineae</taxon>
        <taxon>Rhizopodaceae</taxon>
        <taxon>Rhizopus</taxon>
    </lineage>
</organism>
<dbReference type="EMBL" id="CH476738">
    <property type="protein sequence ID" value="EIE85078.1"/>
    <property type="molecule type" value="Genomic_DNA"/>
</dbReference>
<dbReference type="InterPro" id="IPR045004">
    <property type="entry name" value="ECH_dom"/>
</dbReference>
<dbReference type="CDD" id="cd06558">
    <property type="entry name" value="crotonase-like"/>
    <property type="match status" value="1"/>
</dbReference>
<dbReference type="Gene3D" id="3.90.226.10">
    <property type="entry name" value="2-enoyl-CoA Hydratase, Chain A, domain 1"/>
    <property type="match status" value="1"/>
</dbReference>
<dbReference type="InterPro" id="IPR032259">
    <property type="entry name" value="HIBYL-CoA-H"/>
</dbReference>
<accession>I1C9E8</accession>
<keyword evidence="3" id="KW-0378">Hydrolase</keyword>
<keyword evidence="6" id="KW-1185">Reference proteome</keyword>
<dbReference type="InterPro" id="IPR029045">
    <property type="entry name" value="ClpP/crotonase-like_dom_sf"/>
</dbReference>
<dbReference type="GO" id="GO:0006574">
    <property type="term" value="P:L-valine catabolic process"/>
    <property type="evidence" value="ECO:0007669"/>
    <property type="project" value="TreeGrafter"/>
</dbReference>
<name>I1C9E8_RHIO9</name>
<evidence type="ECO:0000313" key="6">
    <source>
        <dbReference type="Proteomes" id="UP000009138"/>
    </source>
</evidence>
<dbReference type="GeneID" id="93616754"/>
<dbReference type="Pfam" id="PF16113">
    <property type="entry name" value="ECH_2"/>
    <property type="match status" value="1"/>
</dbReference>
<reference evidence="5 6" key="1">
    <citation type="journal article" date="2009" name="PLoS Genet.">
        <title>Genomic analysis of the basal lineage fungus Rhizopus oryzae reveals a whole-genome duplication.</title>
        <authorList>
            <person name="Ma L.-J."/>
            <person name="Ibrahim A.S."/>
            <person name="Skory C."/>
            <person name="Grabherr M.G."/>
            <person name="Burger G."/>
            <person name="Butler M."/>
            <person name="Elias M."/>
            <person name="Idnurm A."/>
            <person name="Lang B.F."/>
            <person name="Sone T."/>
            <person name="Abe A."/>
            <person name="Calvo S.E."/>
            <person name="Corrochano L.M."/>
            <person name="Engels R."/>
            <person name="Fu J."/>
            <person name="Hansberg W."/>
            <person name="Kim J.-M."/>
            <person name="Kodira C.D."/>
            <person name="Koehrsen M.J."/>
            <person name="Liu B."/>
            <person name="Miranda-Saavedra D."/>
            <person name="O'Leary S."/>
            <person name="Ortiz-Castellanos L."/>
            <person name="Poulter R."/>
            <person name="Rodriguez-Romero J."/>
            <person name="Ruiz-Herrera J."/>
            <person name="Shen Y.-Q."/>
            <person name="Zeng Q."/>
            <person name="Galagan J."/>
            <person name="Birren B.W."/>
            <person name="Cuomo C.A."/>
            <person name="Wickes B.L."/>
        </authorList>
    </citation>
    <scope>NUCLEOTIDE SEQUENCE [LARGE SCALE GENOMIC DNA]</scope>
    <source>
        <strain evidence="6">RA 99-880 / ATCC MYA-4621 / FGSC 9543 / NRRL 43880</strain>
    </source>
</reference>
<evidence type="ECO:0000259" key="4">
    <source>
        <dbReference type="Pfam" id="PF16113"/>
    </source>
</evidence>
<dbReference type="SUPFAM" id="SSF52096">
    <property type="entry name" value="ClpP/crotonase"/>
    <property type="match status" value="1"/>
</dbReference>
<evidence type="ECO:0000256" key="1">
    <source>
        <dbReference type="ARBA" id="ARBA00001709"/>
    </source>
</evidence>
<dbReference type="RefSeq" id="XP_067520474.1">
    <property type="nucleotide sequence ID" value="XM_067664373.1"/>
</dbReference>
<dbReference type="eggNOG" id="KOG1684">
    <property type="taxonomic scope" value="Eukaryota"/>
</dbReference>
<sequence length="437" mass="50175">MVAPLHVEDQILYERANKMRLLTLNRPKKLNSLDTSLVLHLLRYLKTCEFSRDIKLVLLKGSGKTFCAGGDLKHVADMFLDAPDAYTALSNIRNYSQIYGILHLLATMTTPVVTMMDGITYGAGCAISAFSQFRIATENTCLAMPETVIGAFCDMGSSYFMSRLDCNLGVYLALTGRSLKGEDVYLSGFATHFVHSSKLKDLEACLAEITDYDLESINCIIEEFAVDRNHKPSNYTMHGELLEKINDWFHYDTVEEIIDALRKDGSDFALKTANTILSHSPTGLKITLESYRRGKAMSIIECFKMETRIWHVYPYLPDFKNGVSTRLVEKKLPQWSPSTLEEIDLELDIRARIFHSFSHWTFDLVYEKDYFERPFEFTLPNEKEILDAQLVYGLNTIEKATRWFQENSKRKKYGIVEKITDVFNRHNSHFNYLTARL</sequence>
<dbReference type="VEuPathDB" id="FungiDB:RO3G_09788"/>
<dbReference type="GO" id="GO:0003860">
    <property type="term" value="F:3-hydroxyisobutyryl-CoA hydrolase activity"/>
    <property type="evidence" value="ECO:0007669"/>
    <property type="project" value="UniProtKB-EC"/>
</dbReference>
<evidence type="ECO:0000313" key="5">
    <source>
        <dbReference type="EMBL" id="EIE85078.1"/>
    </source>
</evidence>
<feature type="domain" description="Enoyl-CoA hydratase/isomerase" evidence="4">
    <location>
        <begin position="20"/>
        <end position="345"/>
    </location>
</feature>
<proteinExistence type="predicted"/>
<dbReference type="InParanoid" id="I1C9E8"/>
<evidence type="ECO:0000256" key="3">
    <source>
        <dbReference type="ARBA" id="ARBA00022801"/>
    </source>
</evidence>
<dbReference type="AlphaFoldDB" id="I1C9E8"/>
<dbReference type="STRING" id="246409.I1C9E8"/>
<evidence type="ECO:0000256" key="2">
    <source>
        <dbReference type="ARBA" id="ARBA00011915"/>
    </source>
</evidence>
<dbReference type="GO" id="GO:0005739">
    <property type="term" value="C:mitochondrion"/>
    <property type="evidence" value="ECO:0007669"/>
    <property type="project" value="TreeGrafter"/>
</dbReference>
<dbReference type="PANTHER" id="PTHR43176">
    <property type="entry name" value="3-HYDROXYISOBUTYRYL-COA HYDROLASE-RELATED"/>
    <property type="match status" value="1"/>
</dbReference>
<dbReference type="PANTHER" id="PTHR43176:SF3">
    <property type="entry name" value="3-HYDROXYISOBUTYRYL-COA HYDROLASE, MITOCHONDRIAL"/>
    <property type="match status" value="1"/>
</dbReference>
<dbReference type="Proteomes" id="UP000009138">
    <property type="component" value="Unassembled WGS sequence"/>
</dbReference>
<comment type="catalytic activity">
    <reaction evidence="1">
        <text>3-hydroxy-2-methylpropanoyl-CoA + H2O = 3-hydroxy-2-methylpropanoate + CoA + H(+)</text>
        <dbReference type="Rhea" id="RHEA:20888"/>
        <dbReference type="ChEBI" id="CHEBI:11805"/>
        <dbReference type="ChEBI" id="CHEBI:15377"/>
        <dbReference type="ChEBI" id="CHEBI:15378"/>
        <dbReference type="ChEBI" id="CHEBI:57287"/>
        <dbReference type="ChEBI" id="CHEBI:57340"/>
        <dbReference type="EC" id="3.1.2.4"/>
    </reaction>
</comment>